<feature type="compositionally biased region" description="Acidic residues" evidence="2">
    <location>
        <begin position="40"/>
        <end position="51"/>
    </location>
</feature>
<keyword evidence="1" id="KW-0175">Coiled coil</keyword>
<proteinExistence type="predicted"/>
<feature type="coiled-coil region" evidence="1">
    <location>
        <begin position="528"/>
        <end position="555"/>
    </location>
</feature>
<feature type="compositionally biased region" description="Basic residues" evidence="2">
    <location>
        <begin position="82"/>
        <end position="100"/>
    </location>
</feature>
<feature type="region of interest" description="Disordered" evidence="2">
    <location>
        <begin position="1"/>
        <end position="225"/>
    </location>
</feature>
<feature type="compositionally biased region" description="Polar residues" evidence="2">
    <location>
        <begin position="213"/>
        <end position="224"/>
    </location>
</feature>
<dbReference type="EMBL" id="BDGG01000001">
    <property type="protein sequence ID" value="GAU90827.1"/>
    <property type="molecule type" value="Genomic_DNA"/>
</dbReference>
<evidence type="ECO:0000256" key="1">
    <source>
        <dbReference type="SAM" id="Coils"/>
    </source>
</evidence>
<dbReference type="OrthoDB" id="10069724at2759"/>
<feature type="compositionally biased region" description="Low complexity" evidence="2">
    <location>
        <begin position="174"/>
        <end position="186"/>
    </location>
</feature>
<dbReference type="AlphaFoldDB" id="A0A1D1UU88"/>
<dbReference type="Proteomes" id="UP000186922">
    <property type="component" value="Unassembled WGS sequence"/>
</dbReference>
<comment type="caution">
    <text evidence="3">The sequence shown here is derived from an EMBL/GenBank/DDBJ whole genome shotgun (WGS) entry which is preliminary data.</text>
</comment>
<feature type="compositionally biased region" description="Basic and acidic residues" evidence="2">
    <location>
        <begin position="188"/>
        <end position="212"/>
    </location>
</feature>
<gene>
    <name evidence="3" type="primary">RvY_03190-1</name>
    <name evidence="3" type="synonym">RvY_03190.1</name>
    <name evidence="3" type="ORF">RvY_03190</name>
</gene>
<sequence>MGKDDDDKRKRGKDKDKKRRSSKDSRPGHSKSPRRGGATTDDENDLTDDNEASSRGTSKRKSGKSSGRSGGRSGKSATSKGKNGKHSSRSAKQKSSRHRPKENSEGEGGGGGDGGKLCCFGDLGRSRRKKRSKKKRKGGRNESLRREGEKSPRGEVEKRPSTKKSSVKEEVGSHRSPSVSSASPRKSVPKEVRKESHKEMHKEVETVAEPRRMSTSRSSESLNSKKVLFNEVLAVREIPNKEVVKAAEHARTLPGYTSQDDGFPQHYYPGGDPFTAGSESSGDFNDLRGASQSEQSLGGGDDDQLLPAGVLGDCADSLSRTGSLMSERNAWLRSSVHASGSASSRSMSLSRSRSQSREMDTALVKSLKSITLDEDAHLFKPERNYARAELMAMMERLVYGINNRECLKARYDEESTRLSMATEYQEEKIAHLRQKLDKLSADRQDLDFALKESAEHLTENLLQLNRERKRIAGAVDLREDFDRFLQQQICTKTKYFQDYAHTLGKLEVLFEDSTMQWVQHETMLSTEAEALDRVRRSAEKEYAQLKVELRKQEAEYAARAAQNNKLSQVVEKELEKYARRQQNILRYNEKRIRALEGCVRTMQLDREVMYGEIAENRHRLKEVVEGRIGALMDKVHSYNILLRNVREEIEAVLGTAKPGQALSVSAMLSSYSRSIAALDLCTLELQVKAAKQICDKAEQAFRKKDLQKKDLVEIRQTFVDSQKQTMLNSEDEYFLMEPVDVPGIQSNANFQRSLDDFTKECEFASGAATAPKAFAFAPEKDLKEPQVGGACGRPLSPYSEPGSCGPCNDIAHPLDDDHVVQSNYETHSEPKTECERLADGAATACSEKTPPGMKRILSVQCFVCATLGVKNVRYTSRDVSGTWRTLPVDAADQVGAVDPIFGLAGNVKTYNFGGDSDCAEKPFNKLKYMHQNKVSLCELQHKWCVKAVDRSGNSARFCMAENRETNVGCAPSGNITLTHLAMQERRVSDSDVMAKA</sequence>
<feature type="region of interest" description="Disordered" evidence="2">
    <location>
        <begin position="254"/>
        <end position="305"/>
    </location>
</feature>
<feature type="compositionally biased region" description="Gly residues" evidence="2">
    <location>
        <begin position="106"/>
        <end position="115"/>
    </location>
</feature>
<name>A0A1D1UU88_RAMVA</name>
<evidence type="ECO:0000313" key="4">
    <source>
        <dbReference type="Proteomes" id="UP000186922"/>
    </source>
</evidence>
<protein>
    <submittedName>
        <fullName evidence="3">Uncharacterized protein</fullName>
    </submittedName>
</protein>
<evidence type="ECO:0000256" key="2">
    <source>
        <dbReference type="SAM" id="MobiDB-lite"/>
    </source>
</evidence>
<organism evidence="3 4">
    <name type="scientific">Ramazzottius varieornatus</name>
    <name type="common">Water bear</name>
    <name type="synonym">Tardigrade</name>
    <dbReference type="NCBI Taxonomy" id="947166"/>
    <lineage>
        <taxon>Eukaryota</taxon>
        <taxon>Metazoa</taxon>
        <taxon>Ecdysozoa</taxon>
        <taxon>Tardigrada</taxon>
        <taxon>Eutardigrada</taxon>
        <taxon>Parachela</taxon>
        <taxon>Hypsibioidea</taxon>
        <taxon>Ramazzottiidae</taxon>
        <taxon>Ramazzottius</taxon>
    </lineage>
</organism>
<reference evidence="3 4" key="1">
    <citation type="journal article" date="2016" name="Nat. Commun.">
        <title>Extremotolerant tardigrade genome and improved radiotolerance of human cultured cells by tardigrade-unique protein.</title>
        <authorList>
            <person name="Hashimoto T."/>
            <person name="Horikawa D.D."/>
            <person name="Saito Y."/>
            <person name="Kuwahara H."/>
            <person name="Kozuka-Hata H."/>
            <person name="Shin-I T."/>
            <person name="Minakuchi Y."/>
            <person name="Ohishi K."/>
            <person name="Motoyama A."/>
            <person name="Aizu T."/>
            <person name="Enomoto A."/>
            <person name="Kondo K."/>
            <person name="Tanaka S."/>
            <person name="Hara Y."/>
            <person name="Koshikawa S."/>
            <person name="Sagara H."/>
            <person name="Miura T."/>
            <person name="Yokobori S."/>
            <person name="Miyagawa K."/>
            <person name="Suzuki Y."/>
            <person name="Kubo T."/>
            <person name="Oyama M."/>
            <person name="Kohara Y."/>
            <person name="Fujiyama A."/>
            <person name="Arakawa K."/>
            <person name="Katayama T."/>
            <person name="Toyoda A."/>
            <person name="Kunieda T."/>
        </authorList>
    </citation>
    <scope>NUCLEOTIDE SEQUENCE [LARGE SCALE GENOMIC DNA]</scope>
    <source>
        <strain evidence="3 4">YOKOZUNA-1</strain>
    </source>
</reference>
<feature type="compositionally biased region" description="Basic and acidic residues" evidence="2">
    <location>
        <begin position="1"/>
        <end position="15"/>
    </location>
</feature>
<evidence type="ECO:0000313" key="3">
    <source>
        <dbReference type="EMBL" id="GAU90827.1"/>
    </source>
</evidence>
<feature type="compositionally biased region" description="Basic and acidic residues" evidence="2">
    <location>
        <begin position="139"/>
        <end position="173"/>
    </location>
</feature>
<keyword evidence="4" id="KW-1185">Reference proteome</keyword>
<accession>A0A1D1UU88</accession>
<feature type="compositionally biased region" description="Basic residues" evidence="2">
    <location>
        <begin position="126"/>
        <end position="138"/>
    </location>
</feature>